<evidence type="ECO:0000313" key="2">
    <source>
        <dbReference type="Proteomes" id="UP000782610"/>
    </source>
</evidence>
<name>A0A933L3W6_9HYPH</name>
<sequence>MEKIDRMNAGKHQSAVHEAAHVGVGIMEGVMSAKVVEDPYTPLHRADEIAAVVLKVVTVLALTFGLFEYDRQKADARVSESLALVQEWESGGYREAYTHINDLLWPLYSESAEAIAAVGDDAAARALLYGNIGEAVTGRDNAFVSEADRDVDKVFHFFERGAICADESICDYAVMKTFFGSESESFWLYFSKYAERRRSDGYAGYGEWTRRFVEGDIRRAKFLGLF</sequence>
<proteinExistence type="predicted"/>
<dbReference type="AlphaFoldDB" id="A0A933L3W6"/>
<protein>
    <submittedName>
        <fullName evidence="1">Uncharacterized protein</fullName>
    </submittedName>
</protein>
<dbReference type="InterPro" id="IPR031876">
    <property type="entry name" value="DUF4760"/>
</dbReference>
<dbReference type="Pfam" id="PF15956">
    <property type="entry name" value="DUF4760"/>
    <property type="match status" value="1"/>
</dbReference>
<dbReference type="EMBL" id="JACRAF010000036">
    <property type="protein sequence ID" value="MBI4922697.1"/>
    <property type="molecule type" value="Genomic_DNA"/>
</dbReference>
<evidence type="ECO:0000313" key="1">
    <source>
        <dbReference type="EMBL" id="MBI4922697.1"/>
    </source>
</evidence>
<gene>
    <name evidence="1" type="ORF">HY834_13200</name>
</gene>
<accession>A0A933L3W6</accession>
<comment type="caution">
    <text evidence="1">The sequence shown here is derived from an EMBL/GenBank/DDBJ whole genome shotgun (WGS) entry which is preliminary data.</text>
</comment>
<dbReference type="Proteomes" id="UP000782610">
    <property type="component" value="Unassembled WGS sequence"/>
</dbReference>
<reference evidence="1" key="1">
    <citation type="submission" date="2020-07" db="EMBL/GenBank/DDBJ databases">
        <title>Huge and variable diversity of episymbiotic CPR bacteria and DPANN archaea in groundwater ecosystems.</title>
        <authorList>
            <person name="He C.Y."/>
            <person name="Keren R."/>
            <person name="Whittaker M."/>
            <person name="Farag I.F."/>
            <person name="Doudna J."/>
            <person name="Cate J.H.D."/>
            <person name="Banfield J.F."/>
        </authorList>
    </citation>
    <scope>NUCLEOTIDE SEQUENCE</scope>
    <source>
        <strain evidence="1">NC_groundwater_1586_Pr3_B-0.1um_66_15</strain>
    </source>
</reference>
<organism evidence="1 2">
    <name type="scientific">Devosia nanyangense</name>
    <dbReference type="NCBI Taxonomy" id="1228055"/>
    <lineage>
        <taxon>Bacteria</taxon>
        <taxon>Pseudomonadati</taxon>
        <taxon>Pseudomonadota</taxon>
        <taxon>Alphaproteobacteria</taxon>
        <taxon>Hyphomicrobiales</taxon>
        <taxon>Devosiaceae</taxon>
        <taxon>Devosia</taxon>
    </lineage>
</organism>